<sequence length="412" mass="46884">LQVLREENARLQALQAATQDQPVPATVPAQVITQFFAHVPAARMALPERYDGDRTQFRGFTNQCGLLFFTHPEQYPPQTNNLGLIMYFLTGNALRWASPYIEKGSPVFDDPQQTQTANNAIRALRQGSTTVSMYAFEFRRLMMDLDWNESALVSQLSEDLNENILDTLASFQTPSDLEGHINAAIEVDTSLTRSKEEKSRRRSGPERNQTLNLQDAFTVSMESKHMSKSAPKQSTKPVYNHPNRFMFPVTIHTPGNHSFKIMAMIDSGASGMFINKKIVEAKRISTQVKKDPISVEFIDVLPWLEIHNPAINWKTRILLFEKDYCISKCVQSQKKDSKLRSTNHLNKQNKYAPGPIVVPPPGKQSYQLMGLPIVNISQETQNHSQEHRSQEHHSQENHSQEHHSQEIQTHSK</sequence>
<dbReference type="CDD" id="cd00303">
    <property type="entry name" value="retropepsin_like"/>
    <property type="match status" value="1"/>
</dbReference>
<evidence type="ECO:0000256" key="1">
    <source>
        <dbReference type="SAM" id="MobiDB-lite"/>
    </source>
</evidence>
<feature type="region of interest" description="Disordered" evidence="1">
    <location>
        <begin position="189"/>
        <end position="212"/>
    </location>
</feature>
<dbReference type="InterPro" id="IPR032567">
    <property type="entry name" value="RTL1-rel"/>
</dbReference>
<feature type="region of interest" description="Disordered" evidence="1">
    <location>
        <begin position="336"/>
        <end position="357"/>
    </location>
</feature>
<dbReference type="PANTHER" id="PTHR15503:SF22">
    <property type="entry name" value="TRANSPOSON TY3-I GAG POLYPROTEIN"/>
    <property type="match status" value="1"/>
</dbReference>
<feature type="domain" description="Retrotransposon gag" evidence="2">
    <location>
        <begin position="108"/>
        <end position="161"/>
    </location>
</feature>
<evidence type="ECO:0000313" key="4">
    <source>
        <dbReference type="Proteomes" id="UP000187455"/>
    </source>
</evidence>
<accession>A0A1R0H017</accession>
<reference evidence="3 4" key="1">
    <citation type="journal article" date="2016" name="Mol. Biol. Evol.">
        <title>Genome-Wide Survey of Gut Fungi (Harpellales) Reveals the First Horizontally Transferred Ubiquitin Gene from a Mosquito Host.</title>
        <authorList>
            <person name="Wang Y."/>
            <person name="White M.M."/>
            <person name="Kvist S."/>
            <person name="Moncalvo J.M."/>
        </authorList>
    </citation>
    <scope>NUCLEOTIDE SEQUENCE [LARGE SCALE GENOMIC DNA]</scope>
    <source>
        <strain evidence="3 4">ALG-7-W6</strain>
    </source>
</reference>
<feature type="compositionally biased region" description="Basic and acidic residues" evidence="1">
    <location>
        <begin position="193"/>
        <end position="205"/>
    </location>
</feature>
<protein>
    <submittedName>
        <fullName evidence="3">Retrotransposon-derived protein PEG10</fullName>
    </submittedName>
</protein>
<comment type="caution">
    <text evidence="3">The sequence shown here is derived from an EMBL/GenBank/DDBJ whole genome shotgun (WGS) entry which is preliminary data.</text>
</comment>
<gene>
    <name evidence="3" type="ORF">AYI68_g3394</name>
</gene>
<evidence type="ECO:0000313" key="3">
    <source>
        <dbReference type="EMBL" id="OLY82486.1"/>
    </source>
</evidence>
<feature type="non-terminal residue" evidence="3">
    <location>
        <position position="1"/>
    </location>
</feature>
<dbReference type="AlphaFoldDB" id="A0A1R0H017"/>
<keyword evidence="4" id="KW-1185">Reference proteome</keyword>
<proteinExistence type="predicted"/>
<dbReference type="EMBL" id="LSSL01001495">
    <property type="protein sequence ID" value="OLY82486.1"/>
    <property type="molecule type" value="Genomic_DNA"/>
</dbReference>
<dbReference type="InterPro" id="IPR005162">
    <property type="entry name" value="Retrotrans_gag_dom"/>
</dbReference>
<dbReference type="Proteomes" id="UP000187455">
    <property type="component" value="Unassembled WGS sequence"/>
</dbReference>
<evidence type="ECO:0000259" key="2">
    <source>
        <dbReference type="Pfam" id="PF03732"/>
    </source>
</evidence>
<dbReference type="Pfam" id="PF03732">
    <property type="entry name" value="Retrotrans_gag"/>
    <property type="match status" value="1"/>
</dbReference>
<feature type="compositionally biased region" description="Polar residues" evidence="1">
    <location>
        <begin position="340"/>
        <end position="349"/>
    </location>
</feature>
<dbReference type="PANTHER" id="PTHR15503">
    <property type="entry name" value="LDOC1 RELATED"/>
    <property type="match status" value="1"/>
</dbReference>
<feature type="region of interest" description="Disordered" evidence="1">
    <location>
        <begin position="376"/>
        <end position="412"/>
    </location>
</feature>
<dbReference type="STRING" id="133383.A0A1R0H017"/>
<feature type="compositionally biased region" description="Basic and acidic residues" evidence="1">
    <location>
        <begin position="384"/>
        <end position="405"/>
    </location>
</feature>
<organism evidence="3 4">
    <name type="scientific">Smittium mucronatum</name>
    <dbReference type="NCBI Taxonomy" id="133383"/>
    <lineage>
        <taxon>Eukaryota</taxon>
        <taxon>Fungi</taxon>
        <taxon>Fungi incertae sedis</taxon>
        <taxon>Zoopagomycota</taxon>
        <taxon>Kickxellomycotina</taxon>
        <taxon>Harpellomycetes</taxon>
        <taxon>Harpellales</taxon>
        <taxon>Legeriomycetaceae</taxon>
        <taxon>Smittium</taxon>
    </lineage>
</organism>
<dbReference type="OrthoDB" id="3257486at2759"/>
<name>A0A1R0H017_9FUNG</name>